<reference evidence="1 2" key="1">
    <citation type="submission" date="2018-06" db="EMBL/GenBank/DDBJ databases">
        <authorList>
            <consortium name="Pathogen Informatics"/>
            <person name="Doyle S."/>
        </authorList>
    </citation>
    <scope>NUCLEOTIDE SEQUENCE [LARGE SCALE GENOMIC DNA]</scope>
    <source>
        <strain evidence="1 2">NCTC10821</strain>
    </source>
</reference>
<evidence type="ECO:0000313" key="1">
    <source>
        <dbReference type="EMBL" id="STZ59959.1"/>
    </source>
</evidence>
<dbReference type="EMBL" id="UGQT01000001">
    <property type="protein sequence ID" value="STZ59959.1"/>
    <property type="molecule type" value="Genomic_DNA"/>
</dbReference>
<keyword evidence="2" id="KW-1185">Reference proteome</keyword>
<accession>A0A378TGT0</accession>
<gene>
    <name evidence="1" type="ORF">NCTC10821_03497</name>
</gene>
<dbReference type="AlphaFoldDB" id="A0A378TGT0"/>
<proteinExistence type="predicted"/>
<evidence type="ECO:0000313" key="2">
    <source>
        <dbReference type="Proteomes" id="UP000254978"/>
    </source>
</evidence>
<organism evidence="1 2">
    <name type="scientific">Mycolicibacterium tokaiense</name>
    <dbReference type="NCBI Taxonomy" id="39695"/>
    <lineage>
        <taxon>Bacteria</taxon>
        <taxon>Bacillati</taxon>
        <taxon>Actinomycetota</taxon>
        <taxon>Actinomycetes</taxon>
        <taxon>Mycobacteriales</taxon>
        <taxon>Mycobacteriaceae</taxon>
        <taxon>Mycolicibacterium</taxon>
    </lineage>
</organism>
<sequence>MPLQSTIRHASGVRRRPVPRAHFSTVGQCFDIEVSRDASGWVVRVPELDAVTYAQRRAEVAVAARECIAARTGIPIGYIAVVVRD</sequence>
<protein>
    <submittedName>
        <fullName evidence="1">Long chain fatty acid-CoA synthetase Faa4p</fullName>
    </submittedName>
</protein>
<name>A0A378TGT0_9MYCO</name>
<dbReference type="Proteomes" id="UP000254978">
    <property type="component" value="Unassembled WGS sequence"/>
</dbReference>